<evidence type="ECO:0000313" key="2">
    <source>
        <dbReference type="EMBL" id="KAF2785438.1"/>
    </source>
</evidence>
<protein>
    <recommendedName>
        <fullName evidence="1">DUF1989 domain-containing protein</fullName>
    </recommendedName>
</protein>
<feature type="domain" description="DUF1989" evidence="1">
    <location>
        <begin position="7"/>
        <end position="91"/>
    </location>
</feature>
<dbReference type="EMBL" id="MU003193">
    <property type="protein sequence ID" value="KAF2785438.1"/>
    <property type="molecule type" value="Genomic_DNA"/>
</dbReference>
<evidence type="ECO:0000313" key="3">
    <source>
        <dbReference type="Proteomes" id="UP000799757"/>
    </source>
</evidence>
<organism evidence="2 3">
    <name type="scientific">Melanomma pulvis-pyrius CBS 109.77</name>
    <dbReference type="NCBI Taxonomy" id="1314802"/>
    <lineage>
        <taxon>Eukaryota</taxon>
        <taxon>Fungi</taxon>
        <taxon>Dikarya</taxon>
        <taxon>Ascomycota</taxon>
        <taxon>Pezizomycotina</taxon>
        <taxon>Dothideomycetes</taxon>
        <taxon>Pleosporomycetidae</taxon>
        <taxon>Pleosporales</taxon>
        <taxon>Melanommataceae</taxon>
        <taxon>Melanomma</taxon>
    </lineage>
</organism>
<dbReference type="PANTHER" id="PTHR31527">
    <property type="entry name" value="RE64534P"/>
    <property type="match status" value="1"/>
</dbReference>
<dbReference type="OrthoDB" id="504708at2759"/>
<dbReference type="Pfam" id="PF09347">
    <property type="entry name" value="DUF1989"/>
    <property type="match status" value="1"/>
</dbReference>
<dbReference type="InterPro" id="IPR018959">
    <property type="entry name" value="DUF1989"/>
</dbReference>
<gene>
    <name evidence="2" type="ORF">K505DRAFT_262201</name>
</gene>
<proteinExistence type="predicted"/>
<sequence length="164" mass="17961">VSRCGGRMHDLLGTRCDPYVSTVLTGTQYDYHCHSNLTRAILPFHLAESDVHDVVNIFQVTGLDAAGRYFMEASPCTSSSYITFFAEQDLLVALSTCPGGDLSAWGWAAGEGARMKKTCRPIKAEVWEVEESVREEVLKGWKREEVSGYTGGHGMGRPVGEGQV</sequence>
<dbReference type="PANTHER" id="PTHR31527:SF0">
    <property type="entry name" value="RE64534P"/>
    <property type="match status" value="1"/>
</dbReference>
<dbReference type="Proteomes" id="UP000799757">
    <property type="component" value="Unassembled WGS sequence"/>
</dbReference>
<reference evidence="2" key="1">
    <citation type="journal article" date="2020" name="Stud. Mycol.">
        <title>101 Dothideomycetes genomes: a test case for predicting lifestyles and emergence of pathogens.</title>
        <authorList>
            <person name="Haridas S."/>
            <person name="Albert R."/>
            <person name="Binder M."/>
            <person name="Bloem J."/>
            <person name="Labutti K."/>
            <person name="Salamov A."/>
            <person name="Andreopoulos B."/>
            <person name="Baker S."/>
            <person name="Barry K."/>
            <person name="Bills G."/>
            <person name="Bluhm B."/>
            <person name="Cannon C."/>
            <person name="Castanera R."/>
            <person name="Culley D."/>
            <person name="Daum C."/>
            <person name="Ezra D."/>
            <person name="Gonzalez J."/>
            <person name="Henrissat B."/>
            <person name="Kuo A."/>
            <person name="Liang C."/>
            <person name="Lipzen A."/>
            <person name="Lutzoni F."/>
            <person name="Magnuson J."/>
            <person name="Mondo S."/>
            <person name="Nolan M."/>
            <person name="Ohm R."/>
            <person name="Pangilinan J."/>
            <person name="Park H.-J."/>
            <person name="Ramirez L."/>
            <person name="Alfaro M."/>
            <person name="Sun H."/>
            <person name="Tritt A."/>
            <person name="Yoshinaga Y."/>
            <person name="Zwiers L.-H."/>
            <person name="Turgeon B."/>
            <person name="Goodwin S."/>
            <person name="Spatafora J."/>
            <person name="Crous P."/>
            <person name="Grigoriev I."/>
        </authorList>
    </citation>
    <scope>NUCLEOTIDE SEQUENCE</scope>
    <source>
        <strain evidence="2">CBS 109.77</strain>
    </source>
</reference>
<name>A0A6A6WNB3_9PLEO</name>
<feature type="non-terminal residue" evidence="2">
    <location>
        <position position="1"/>
    </location>
</feature>
<keyword evidence="3" id="KW-1185">Reference proteome</keyword>
<dbReference type="AlphaFoldDB" id="A0A6A6WNB3"/>
<accession>A0A6A6WNB3</accession>
<evidence type="ECO:0000259" key="1">
    <source>
        <dbReference type="Pfam" id="PF09347"/>
    </source>
</evidence>